<accession>A0A5C3KAR0</accession>
<proteinExistence type="predicted"/>
<organism evidence="1 2">
    <name type="scientific">Coprinopsis marcescibilis</name>
    <name type="common">Agaric fungus</name>
    <name type="synonym">Psathyrella marcescibilis</name>
    <dbReference type="NCBI Taxonomy" id="230819"/>
    <lineage>
        <taxon>Eukaryota</taxon>
        <taxon>Fungi</taxon>
        <taxon>Dikarya</taxon>
        <taxon>Basidiomycota</taxon>
        <taxon>Agaricomycotina</taxon>
        <taxon>Agaricomycetes</taxon>
        <taxon>Agaricomycetidae</taxon>
        <taxon>Agaricales</taxon>
        <taxon>Agaricineae</taxon>
        <taxon>Psathyrellaceae</taxon>
        <taxon>Coprinopsis</taxon>
    </lineage>
</organism>
<gene>
    <name evidence="1" type="ORF">FA15DRAFT_661770</name>
</gene>
<evidence type="ECO:0000313" key="2">
    <source>
        <dbReference type="Proteomes" id="UP000307440"/>
    </source>
</evidence>
<dbReference type="EMBL" id="ML210592">
    <property type="protein sequence ID" value="TFK16978.1"/>
    <property type="molecule type" value="Genomic_DNA"/>
</dbReference>
<sequence>MAVKPRFPIGVLLALTVAMLHGSIVKGSWLYGRGEVTPTIALQTSLPASPVQSEGILLMTTTATPTFVGHFSRGTKAELALHSALLRLLEVSVRYYRYRRHKENISNSNSSAIIGIALCSLHQPPPLWGMLNTVVPDNDQNAPALPTLDQVNLGLREVGTTLIRMSNVEVQGILDRRPAPRKLYLKASLESIPHPVRRMFTYIYPSANINLLVLYPNGRLSSRLLLHRNGIRYINNVGSHAVPVLHMRAFAHTPTLPLPLFSALVPGVQVG</sequence>
<dbReference type="Proteomes" id="UP000307440">
    <property type="component" value="Unassembled WGS sequence"/>
</dbReference>
<name>A0A5C3KAR0_COPMA</name>
<reference evidence="1 2" key="1">
    <citation type="journal article" date="2019" name="Nat. Ecol. Evol.">
        <title>Megaphylogeny resolves global patterns of mushroom evolution.</title>
        <authorList>
            <person name="Varga T."/>
            <person name="Krizsan K."/>
            <person name="Foldi C."/>
            <person name="Dima B."/>
            <person name="Sanchez-Garcia M."/>
            <person name="Sanchez-Ramirez S."/>
            <person name="Szollosi G.J."/>
            <person name="Szarkandi J.G."/>
            <person name="Papp V."/>
            <person name="Albert L."/>
            <person name="Andreopoulos W."/>
            <person name="Angelini C."/>
            <person name="Antonin V."/>
            <person name="Barry K.W."/>
            <person name="Bougher N.L."/>
            <person name="Buchanan P."/>
            <person name="Buyck B."/>
            <person name="Bense V."/>
            <person name="Catcheside P."/>
            <person name="Chovatia M."/>
            <person name="Cooper J."/>
            <person name="Damon W."/>
            <person name="Desjardin D."/>
            <person name="Finy P."/>
            <person name="Geml J."/>
            <person name="Haridas S."/>
            <person name="Hughes K."/>
            <person name="Justo A."/>
            <person name="Karasinski D."/>
            <person name="Kautmanova I."/>
            <person name="Kiss B."/>
            <person name="Kocsube S."/>
            <person name="Kotiranta H."/>
            <person name="LaButti K.M."/>
            <person name="Lechner B.E."/>
            <person name="Liimatainen K."/>
            <person name="Lipzen A."/>
            <person name="Lukacs Z."/>
            <person name="Mihaltcheva S."/>
            <person name="Morgado L.N."/>
            <person name="Niskanen T."/>
            <person name="Noordeloos M.E."/>
            <person name="Ohm R.A."/>
            <person name="Ortiz-Santana B."/>
            <person name="Ovrebo C."/>
            <person name="Racz N."/>
            <person name="Riley R."/>
            <person name="Savchenko A."/>
            <person name="Shiryaev A."/>
            <person name="Soop K."/>
            <person name="Spirin V."/>
            <person name="Szebenyi C."/>
            <person name="Tomsovsky M."/>
            <person name="Tulloss R.E."/>
            <person name="Uehling J."/>
            <person name="Grigoriev I.V."/>
            <person name="Vagvolgyi C."/>
            <person name="Papp T."/>
            <person name="Martin F.M."/>
            <person name="Miettinen O."/>
            <person name="Hibbett D.S."/>
            <person name="Nagy L.G."/>
        </authorList>
    </citation>
    <scope>NUCLEOTIDE SEQUENCE [LARGE SCALE GENOMIC DNA]</scope>
    <source>
        <strain evidence="1 2">CBS 121175</strain>
    </source>
</reference>
<evidence type="ECO:0000313" key="1">
    <source>
        <dbReference type="EMBL" id="TFK16978.1"/>
    </source>
</evidence>
<keyword evidence="2" id="KW-1185">Reference proteome</keyword>
<dbReference type="AlphaFoldDB" id="A0A5C3KAR0"/>
<protein>
    <submittedName>
        <fullName evidence="1">Uncharacterized protein</fullName>
    </submittedName>
</protein>